<name>A0A9X7T7K1_LACJH</name>
<dbReference type="EMBL" id="CP040855">
    <property type="protein sequence ID" value="QIA88476.1"/>
    <property type="molecule type" value="Genomic_DNA"/>
</dbReference>
<protein>
    <submittedName>
        <fullName evidence="2">Uncharacterized protein</fullName>
    </submittedName>
</protein>
<accession>A0A9X7T7K1</accession>
<sequence>MTQKEIIRDLENKLKMVNSKFEIKRSDATMELANLKSADGGLFLKSRDPNQLDICITDVPIGHIIQHKETSIWVFDMEGIVYDSFFLKDSFVPALAAIAESLDQLNKITQEDANNG</sequence>
<dbReference type="EMBL" id="CP040855">
    <property type="protein sequence ID" value="QIA88464.1"/>
    <property type="molecule type" value="Genomic_DNA"/>
</dbReference>
<evidence type="ECO:0000313" key="1">
    <source>
        <dbReference type="EMBL" id="QIA88464.1"/>
    </source>
</evidence>
<gene>
    <name evidence="1" type="ORF">FEE39_09445</name>
    <name evidence="2" type="ORF">FEE39_09505</name>
</gene>
<reference evidence="2 3" key="1">
    <citation type="submission" date="2019-06" db="EMBL/GenBank/DDBJ databases">
        <title>Whole genome sequencing of Lactobacillus johnsonii strain G2A.</title>
        <authorList>
            <person name="Conlan S."/>
            <person name="Thomas P.J."/>
            <person name="Mullikin J."/>
            <person name="Singer J."/>
            <person name="Weaver C."/>
            <person name="Segre J.A."/>
        </authorList>
    </citation>
    <scope>NUCLEOTIDE SEQUENCE [LARGE SCALE GENOMIC DNA]</scope>
    <source>
        <strain evidence="2 3">G2A</strain>
        <plasmid evidence="2 3">unnamed1</plasmid>
    </source>
</reference>
<dbReference type="Proteomes" id="UP000464749">
    <property type="component" value="Plasmid unnamed1"/>
</dbReference>
<dbReference type="AlphaFoldDB" id="A0A9X7T7K1"/>
<proteinExistence type="predicted"/>
<evidence type="ECO:0000313" key="3">
    <source>
        <dbReference type="Proteomes" id="UP000464749"/>
    </source>
</evidence>
<geneLocation type="plasmid" evidence="2 3">
    <name>unnamed1</name>
</geneLocation>
<keyword evidence="2" id="KW-0614">Plasmid</keyword>
<organism evidence="2 3">
    <name type="scientific">Lactobacillus johnsonii</name>
    <dbReference type="NCBI Taxonomy" id="33959"/>
    <lineage>
        <taxon>Bacteria</taxon>
        <taxon>Bacillati</taxon>
        <taxon>Bacillota</taxon>
        <taxon>Bacilli</taxon>
        <taxon>Lactobacillales</taxon>
        <taxon>Lactobacillaceae</taxon>
        <taxon>Lactobacillus</taxon>
    </lineage>
</organism>
<dbReference type="RefSeq" id="WP_163588831.1">
    <property type="nucleotide sequence ID" value="NZ_CP040855.1"/>
</dbReference>
<evidence type="ECO:0000313" key="2">
    <source>
        <dbReference type="EMBL" id="QIA88476.1"/>
    </source>
</evidence>